<protein>
    <submittedName>
        <fullName evidence="2">Uncharacterized protein</fullName>
    </submittedName>
</protein>
<keyword evidence="1" id="KW-0472">Membrane</keyword>
<evidence type="ECO:0000256" key="1">
    <source>
        <dbReference type="SAM" id="Phobius"/>
    </source>
</evidence>
<proteinExistence type="predicted"/>
<reference evidence="2" key="2">
    <citation type="submission" date="2014-03" db="EMBL/GenBank/DDBJ databases">
        <authorList>
            <person name="Genoscope - CEA"/>
        </authorList>
    </citation>
    <scope>NUCLEOTIDE SEQUENCE</scope>
</reference>
<dbReference type="STRING" id="8022.A0A060XGR7"/>
<accession>A0A060XGR7</accession>
<sequence>MGNILLSVLPFLQGLYIFLVYAVYNSEVRNAIKRIKEKRKALSFTVSQKAYSDILTNIFMFQLEKNTMPIQ</sequence>
<dbReference type="Proteomes" id="UP000193380">
    <property type="component" value="Unassembled WGS sequence"/>
</dbReference>
<evidence type="ECO:0000313" key="3">
    <source>
        <dbReference type="Proteomes" id="UP000193380"/>
    </source>
</evidence>
<gene>
    <name evidence="2" type="ORF">GSONMT00047130001</name>
</gene>
<evidence type="ECO:0000313" key="2">
    <source>
        <dbReference type="EMBL" id="CDQ78763.1"/>
    </source>
</evidence>
<keyword evidence="1" id="KW-0812">Transmembrane</keyword>
<dbReference type="AlphaFoldDB" id="A0A060XGR7"/>
<keyword evidence="1" id="KW-1133">Transmembrane helix</keyword>
<name>A0A060XGR7_ONCMY</name>
<reference evidence="2" key="1">
    <citation type="journal article" date="2014" name="Nat. Commun.">
        <title>The rainbow trout genome provides novel insights into evolution after whole-genome duplication in vertebrates.</title>
        <authorList>
            <person name="Berthelot C."/>
            <person name="Brunet F."/>
            <person name="Chalopin D."/>
            <person name="Juanchich A."/>
            <person name="Bernard M."/>
            <person name="Noel B."/>
            <person name="Bento P."/>
            <person name="Da Silva C."/>
            <person name="Labadie K."/>
            <person name="Alberti A."/>
            <person name="Aury J.M."/>
            <person name="Louis A."/>
            <person name="Dehais P."/>
            <person name="Bardou P."/>
            <person name="Montfort J."/>
            <person name="Klopp C."/>
            <person name="Cabau C."/>
            <person name="Gaspin C."/>
            <person name="Thorgaard G.H."/>
            <person name="Boussaha M."/>
            <person name="Quillet E."/>
            <person name="Guyomard R."/>
            <person name="Galiana D."/>
            <person name="Bobe J."/>
            <person name="Volff J.N."/>
            <person name="Genet C."/>
            <person name="Wincker P."/>
            <person name="Jaillon O."/>
            <person name="Roest Crollius H."/>
            <person name="Guiguen Y."/>
        </authorList>
    </citation>
    <scope>NUCLEOTIDE SEQUENCE [LARGE SCALE GENOMIC DNA]</scope>
</reference>
<feature type="transmembrane region" description="Helical" evidence="1">
    <location>
        <begin position="6"/>
        <end position="24"/>
    </location>
</feature>
<dbReference type="PaxDb" id="8022-A0A060XGR7"/>
<organism evidence="2 3">
    <name type="scientific">Oncorhynchus mykiss</name>
    <name type="common">Rainbow trout</name>
    <name type="synonym">Salmo gairdneri</name>
    <dbReference type="NCBI Taxonomy" id="8022"/>
    <lineage>
        <taxon>Eukaryota</taxon>
        <taxon>Metazoa</taxon>
        <taxon>Chordata</taxon>
        <taxon>Craniata</taxon>
        <taxon>Vertebrata</taxon>
        <taxon>Euteleostomi</taxon>
        <taxon>Actinopterygii</taxon>
        <taxon>Neopterygii</taxon>
        <taxon>Teleostei</taxon>
        <taxon>Protacanthopterygii</taxon>
        <taxon>Salmoniformes</taxon>
        <taxon>Salmonidae</taxon>
        <taxon>Salmoninae</taxon>
        <taxon>Oncorhynchus</taxon>
    </lineage>
</organism>
<dbReference type="EMBL" id="FR905368">
    <property type="protein sequence ID" value="CDQ78763.1"/>
    <property type="molecule type" value="Genomic_DNA"/>
</dbReference>